<dbReference type="PANTHER" id="PTHR42815:SF2">
    <property type="entry name" value="FAD-BINDING, PUTATIVE (AFU_ORTHOLOGUE AFUA_6G07600)-RELATED"/>
    <property type="match status" value="1"/>
</dbReference>
<dbReference type="Pfam" id="PF01243">
    <property type="entry name" value="PNPOx_N"/>
    <property type="match status" value="1"/>
</dbReference>
<organism evidence="2 3">
    <name type="scientific">Chengkuizengella axinellae</name>
    <dbReference type="NCBI Taxonomy" id="3064388"/>
    <lineage>
        <taxon>Bacteria</taxon>
        <taxon>Bacillati</taxon>
        <taxon>Bacillota</taxon>
        <taxon>Bacilli</taxon>
        <taxon>Bacillales</taxon>
        <taxon>Paenibacillaceae</taxon>
        <taxon>Chengkuizengella</taxon>
    </lineage>
</organism>
<feature type="domain" description="Pyridoxamine 5'-phosphate oxidase N-terminal" evidence="1">
    <location>
        <begin position="37"/>
        <end position="138"/>
    </location>
</feature>
<dbReference type="PANTHER" id="PTHR42815">
    <property type="entry name" value="FAD-BINDING, PUTATIVE (AFU_ORTHOLOGUE AFUA_6G07600)-RELATED"/>
    <property type="match status" value="1"/>
</dbReference>
<comment type="caution">
    <text evidence="2">The sequence shown here is derived from an EMBL/GenBank/DDBJ whole genome shotgun (WGS) entry which is preliminary data.</text>
</comment>
<evidence type="ECO:0000313" key="2">
    <source>
        <dbReference type="EMBL" id="MDP5275774.1"/>
    </source>
</evidence>
<proteinExistence type="predicted"/>
<dbReference type="InterPro" id="IPR024029">
    <property type="entry name" value="Pyridox_Oxase_FMN-dep"/>
</dbReference>
<gene>
    <name evidence="2" type="ORF">Q5Y73_16815</name>
</gene>
<protein>
    <submittedName>
        <fullName evidence="2">Pyridoxamine 5'-phosphate oxidase family protein</fullName>
    </submittedName>
</protein>
<dbReference type="RefSeq" id="WP_305993083.1">
    <property type="nucleotide sequence ID" value="NZ_JAVAMP010000009.1"/>
</dbReference>
<dbReference type="InterPro" id="IPR011576">
    <property type="entry name" value="Pyridox_Oxase_N"/>
</dbReference>
<dbReference type="InterPro" id="IPR012349">
    <property type="entry name" value="Split_barrel_FMN-bd"/>
</dbReference>
<keyword evidence="3" id="KW-1185">Reference proteome</keyword>
<evidence type="ECO:0000259" key="1">
    <source>
        <dbReference type="Pfam" id="PF01243"/>
    </source>
</evidence>
<name>A0ABT9J491_9BACL</name>
<dbReference type="SUPFAM" id="SSF50475">
    <property type="entry name" value="FMN-binding split barrel"/>
    <property type="match status" value="1"/>
</dbReference>
<reference evidence="2 3" key="1">
    <citation type="submission" date="2023-08" db="EMBL/GenBank/DDBJ databases">
        <authorList>
            <person name="Park J.-S."/>
        </authorList>
    </citation>
    <scope>NUCLEOTIDE SEQUENCE [LARGE SCALE GENOMIC DNA]</scope>
    <source>
        <strain evidence="2 3">2205SS18-9</strain>
    </source>
</reference>
<dbReference type="Gene3D" id="2.30.110.10">
    <property type="entry name" value="Electron Transport, Fmn-binding Protein, Chain A"/>
    <property type="match status" value="1"/>
</dbReference>
<dbReference type="Proteomes" id="UP001231941">
    <property type="component" value="Unassembled WGS sequence"/>
</dbReference>
<evidence type="ECO:0000313" key="3">
    <source>
        <dbReference type="Proteomes" id="UP001231941"/>
    </source>
</evidence>
<accession>A0ABT9J491</accession>
<sequence length="212" mass="23875">MNNVNVFKQIVTSEKELREMLGEPSERAIKKVISKLDSHCRKYLKLSPFALLSTSNANGACDVSPRGDAPGFVHIIDDKHIVIPERQGNKRIDSIMNIVSNPHAGLIFIIPGLKETLRINGKAYVIKDQEIMQQLAVNDRVPLLGIGIEIEECFVHCAKALIRSNLWEQNTWTDKENLPSIPNMMAAHVNNSDTTPEVIEKSLQESYTKRLY</sequence>
<dbReference type="NCBIfam" id="TIGR04025">
    <property type="entry name" value="PPOX_FMN_DR2398"/>
    <property type="match status" value="1"/>
</dbReference>
<dbReference type="EMBL" id="JAVAMP010000009">
    <property type="protein sequence ID" value="MDP5275774.1"/>
    <property type="molecule type" value="Genomic_DNA"/>
</dbReference>